<evidence type="ECO:0000256" key="4">
    <source>
        <dbReference type="ARBA" id="ARBA00022862"/>
    </source>
</evidence>
<keyword evidence="3" id="KW-0575">Peroxidase</keyword>
<evidence type="ECO:0000256" key="3">
    <source>
        <dbReference type="ARBA" id="ARBA00022559"/>
    </source>
</evidence>
<dbReference type="PANTHER" id="PTHR42801:SF4">
    <property type="entry name" value="AHPC_TSA FAMILY PROTEIN"/>
    <property type="match status" value="1"/>
</dbReference>
<evidence type="ECO:0000256" key="12">
    <source>
        <dbReference type="SAM" id="SignalP"/>
    </source>
</evidence>
<evidence type="ECO:0000259" key="13">
    <source>
        <dbReference type="PROSITE" id="PS51352"/>
    </source>
</evidence>
<evidence type="ECO:0000256" key="5">
    <source>
        <dbReference type="ARBA" id="ARBA00023002"/>
    </source>
</evidence>
<comment type="function">
    <text evidence="1">Thiol-specific peroxidase that catalyzes the reduction of hydrogen peroxide and organic hydroperoxides to water and alcohols, respectively. Plays a role in cell protection against oxidative stress by detoxifying peroxides and as sensor of hydrogen peroxide-mediated signaling events.</text>
</comment>
<dbReference type="GO" id="GO:0008379">
    <property type="term" value="F:thioredoxin peroxidase activity"/>
    <property type="evidence" value="ECO:0007669"/>
    <property type="project" value="TreeGrafter"/>
</dbReference>
<dbReference type="SUPFAM" id="SSF52833">
    <property type="entry name" value="Thioredoxin-like"/>
    <property type="match status" value="1"/>
</dbReference>
<evidence type="ECO:0000313" key="14">
    <source>
        <dbReference type="EMBL" id="VTR92917.1"/>
    </source>
</evidence>
<keyword evidence="4" id="KW-0049">Antioxidant</keyword>
<comment type="catalytic activity">
    <reaction evidence="11">
        <text>a hydroperoxide + [thioredoxin]-dithiol = an alcohol + [thioredoxin]-disulfide + H2O</text>
        <dbReference type="Rhea" id="RHEA:62620"/>
        <dbReference type="Rhea" id="RHEA-COMP:10698"/>
        <dbReference type="Rhea" id="RHEA-COMP:10700"/>
        <dbReference type="ChEBI" id="CHEBI:15377"/>
        <dbReference type="ChEBI" id="CHEBI:29950"/>
        <dbReference type="ChEBI" id="CHEBI:30879"/>
        <dbReference type="ChEBI" id="CHEBI:35924"/>
        <dbReference type="ChEBI" id="CHEBI:50058"/>
        <dbReference type="EC" id="1.11.1.24"/>
    </reaction>
</comment>
<dbReference type="RefSeq" id="WP_162667715.1">
    <property type="nucleotide sequence ID" value="NZ_LR593886.1"/>
</dbReference>
<evidence type="ECO:0000256" key="9">
    <source>
        <dbReference type="ARBA" id="ARBA00038489"/>
    </source>
</evidence>
<dbReference type="KEGG" id="gms:SOIL9_47970"/>
<evidence type="ECO:0000256" key="1">
    <source>
        <dbReference type="ARBA" id="ARBA00003330"/>
    </source>
</evidence>
<organism evidence="14 15">
    <name type="scientific">Gemmata massiliana</name>
    <dbReference type="NCBI Taxonomy" id="1210884"/>
    <lineage>
        <taxon>Bacteria</taxon>
        <taxon>Pseudomonadati</taxon>
        <taxon>Planctomycetota</taxon>
        <taxon>Planctomycetia</taxon>
        <taxon>Gemmatales</taxon>
        <taxon>Gemmataceae</taxon>
        <taxon>Gemmata</taxon>
    </lineage>
</organism>
<dbReference type="AlphaFoldDB" id="A0A6P2CWD6"/>
<protein>
    <recommendedName>
        <fullName evidence="2">thioredoxin-dependent peroxiredoxin</fullName>
        <ecNumber evidence="2">1.11.1.24</ecNumber>
    </recommendedName>
    <alternativeName>
        <fullName evidence="8">Thioredoxin peroxidase</fullName>
    </alternativeName>
    <alternativeName>
        <fullName evidence="10">Thioredoxin-dependent peroxiredoxin Bcp</fullName>
    </alternativeName>
</protein>
<feature type="chain" id="PRO_5026893203" description="thioredoxin-dependent peroxiredoxin" evidence="12">
    <location>
        <begin position="27"/>
        <end position="188"/>
    </location>
</feature>
<dbReference type="GO" id="GO:0005737">
    <property type="term" value="C:cytoplasm"/>
    <property type="evidence" value="ECO:0007669"/>
    <property type="project" value="TreeGrafter"/>
</dbReference>
<dbReference type="PANTHER" id="PTHR42801">
    <property type="entry name" value="THIOREDOXIN-DEPENDENT PEROXIDE REDUCTASE"/>
    <property type="match status" value="1"/>
</dbReference>
<dbReference type="Pfam" id="PF00578">
    <property type="entry name" value="AhpC-TSA"/>
    <property type="match status" value="1"/>
</dbReference>
<proteinExistence type="inferred from homology"/>
<dbReference type="GO" id="GO:0045454">
    <property type="term" value="P:cell redox homeostasis"/>
    <property type="evidence" value="ECO:0007669"/>
    <property type="project" value="TreeGrafter"/>
</dbReference>
<accession>A0A6P2CWD6</accession>
<dbReference type="EMBL" id="LR593886">
    <property type="protein sequence ID" value="VTR92917.1"/>
    <property type="molecule type" value="Genomic_DNA"/>
</dbReference>
<gene>
    <name evidence="14" type="ORF">SOIL9_47970</name>
</gene>
<evidence type="ECO:0000256" key="11">
    <source>
        <dbReference type="ARBA" id="ARBA00049091"/>
    </source>
</evidence>
<sequence length="188" mass="20467">MTKRFWFSRLGVVVTLLAVLTSGATAADTPKVADEAKDFELSALGGEKVKLSKLTGAGPVVLVVLRGYPGYQCPLCTKQVAELVDKVDDFKKAGAQVVLVYPGPAEKLKEHADEFVKGKNVPANFTFLLDPDYAFTNAYNLRWDAKNETAYPSTFVIDSKRKIVFATVSKTHGGRAKVEDVLKAIPTK</sequence>
<keyword evidence="6" id="KW-1015">Disulfide bond</keyword>
<keyword evidence="5" id="KW-0560">Oxidoreductase</keyword>
<dbReference type="PROSITE" id="PS51352">
    <property type="entry name" value="THIOREDOXIN_2"/>
    <property type="match status" value="1"/>
</dbReference>
<comment type="similarity">
    <text evidence="9">Belongs to the peroxiredoxin family. BCP/PrxQ subfamily.</text>
</comment>
<dbReference type="Proteomes" id="UP000464178">
    <property type="component" value="Chromosome"/>
</dbReference>
<reference evidence="14 15" key="1">
    <citation type="submission" date="2019-05" db="EMBL/GenBank/DDBJ databases">
        <authorList>
            <consortium name="Science for Life Laboratories"/>
        </authorList>
    </citation>
    <scope>NUCLEOTIDE SEQUENCE [LARGE SCALE GENOMIC DNA]</scope>
    <source>
        <strain evidence="14">Soil9</strain>
    </source>
</reference>
<evidence type="ECO:0000256" key="10">
    <source>
        <dbReference type="ARBA" id="ARBA00042639"/>
    </source>
</evidence>
<dbReference type="InterPro" id="IPR050924">
    <property type="entry name" value="Peroxiredoxin_BCP/PrxQ"/>
</dbReference>
<feature type="signal peptide" evidence="12">
    <location>
        <begin position="1"/>
        <end position="26"/>
    </location>
</feature>
<feature type="domain" description="Thioredoxin" evidence="13">
    <location>
        <begin position="30"/>
        <end position="188"/>
    </location>
</feature>
<evidence type="ECO:0000256" key="6">
    <source>
        <dbReference type="ARBA" id="ARBA00023157"/>
    </source>
</evidence>
<dbReference type="InterPro" id="IPR036249">
    <property type="entry name" value="Thioredoxin-like_sf"/>
</dbReference>
<dbReference type="EC" id="1.11.1.24" evidence="2"/>
<name>A0A6P2CWD6_9BACT</name>
<evidence type="ECO:0000256" key="8">
    <source>
        <dbReference type="ARBA" id="ARBA00032824"/>
    </source>
</evidence>
<keyword evidence="12" id="KW-0732">Signal</keyword>
<evidence type="ECO:0000256" key="2">
    <source>
        <dbReference type="ARBA" id="ARBA00013017"/>
    </source>
</evidence>
<dbReference type="InterPro" id="IPR000866">
    <property type="entry name" value="AhpC/TSA"/>
</dbReference>
<dbReference type="InterPro" id="IPR013766">
    <property type="entry name" value="Thioredoxin_domain"/>
</dbReference>
<dbReference type="CDD" id="cd02970">
    <property type="entry name" value="PRX_like2"/>
    <property type="match status" value="1"/>
</dbReference>
<dbReference type="Gene3D" id="3.40.30.10">
    <property type="entry name" value="Glutaredoxin"/>
    <property type="match status" value="1"/>
</dbReference>
<evidence type="ECO:0000256" key="7">
    <source>
        <dbReference type="ARBA" id="ARBA00023284"/>
    </source>
</evidence>
<evidence type="ECO:0000313" key="15">
    <source>
        <dbReference type="Proteomes" id="UP000464178"/>
    </source>
</evidence>
<dbReference type="GO" id="GO:0034599">
    <property type="term" value="P:cellular response to oxidative stress"/>
    <property type="evidence" value="ECO:0007669"/>
    <property type="project" value="TreeGrafter"/>
</dbReference>
<keyword evidence="15" id="KW-1185">Reference proteome</keyword>
<keyword evidence="7" id="KW-0676">Redox-active center</keyword>